<evidence type="ECO:0000256" key="1">
    <source>
        <dbReference type="SAM" id="Phobius"/>
    </source>
</evidence>
<dbReference type="EMBL" id="LVZM01023352">
    <property type="protein sequence ID" value="OUC40047.1"/>
    <property type="molecule type" value="Genomic_DNA"/>
</dbReference>
<keyword evidence="1" id="KW-1133">Transmembrane helix</keyword>
<name>A0A1Y3E885_9BILA</name>
<protein>
    <recommendedName>
        <fullName evidence="4">Transmembrane protein</fullName>
    </recommendedName>
</protein>
<sequence length="309" mass="35165">MFESKQWSCPTIFLVWSIQSWSKLRQDSMIMSTRRLERSSLVFSLWTWTTHANGNWAVKMGACESCITAVEQRLAGGGEAVAPVSLVGTFVGAGFFRGFFVRMSGRGSLVNFHVPVEVEFEYERFGADEADVRSTAVVNHQMLGEVALLEESFSTLGADVASFARMPQFVFSQQLPGSEFFFTLDTMVRRSSLVHTLMSDQFSFYTVSSVAFVTDVRLFFRCQAFNNSVSRFTVDAVVLQHNIVTGGQTDNIRQGIFHRLLWSVVADRLDRFYYRTAWYLLFGFFGICFYAFGFNFRRHSDDNLLATNE</sequence>
<dbReference type="Proteomes" id="UP000243006">
    <property type="component" value="Unassembled WGS sequence"/>
</dbReference>
<comment type="caution">
    <text evidence="2">The sequence shown here is derived from an EMBL/GenBank/DDBJ whole genome shotgun (WGS) entry which is preliminary data.</text>
</comment>
<gene>
    <name evidence="2" type="ORF">D917_04382</name>
</gene>
<proteinExistence type="predicted"/>
<accession>A0A1Y3E885</accession>
<reference evidence="2 3" key="1">
    <citation type="submission" date="2015-04" db="EMBL/GenBank/DDBJ databases">
        <title>Draft genome of the roundworm Trichinella nativa.</title>
        <authorList>
            <person name="Mitreva M."/>
        </authorList>
    </citation>
    <scope>NUCLEOTIDE SEQUENCE [LARGE SCALE GENOMIC DNA]</scope>
    <source>
        <strain evidence="2 3">ISS45</strain>
    </source>
</reference>
<keyword evidence="1" id="KW-0812">Transmembrane</keyword>
<evidence type="ECO:0000313" key="2">
    <source>
        <dbReference type="EMBL" id="OUC40047.1"/>
    </source>
</evidence>
<organism evidence="2 3">
    <name type="scientific">Trichinella nativa</name>
    <dbReference type="NCBI Taxonomy" id="6335"/>
    <lineage>
        <taxon>Eukaryota</taxon>
        <taxon>Metazoa</taxon>
        <taxon>Ecdysozoa</taxon>
        <taxon>Nematoda</taxon>
        <taxon>Enoplea</taxon>
        <taxon>Dorylaimia</taxon>
        <taxon>Trichinellida</taxon>
        <taxon>Trichinellidae</taxon>
        <taxon>Trichinella</taxon>
    </lineage>
</organism>
<evidence type="ECO:0000313" key="3">
    <source>
        <dbReference type="Proteomes" id="UP000243006"/>
    </source>
</evidence>
<keyword evidence="1" id="KW-0472">Membrane</keyword>
<dbReference type="AlphaFoldDB" id="A0A1Y3E885"/>
<feature type="transmembrane region" description="Helical" evidence="1">
    <location>
        <begin position="80"/>
        <end position="100"/>
    </location>
</feature>
<evidence type="ECO:0008006" key="4">
    <source>
        <dbReference type="Google" id="ProtNLM"/>
    </source>
</evidence>
<feature type="transmembrane region" description="Helical" evidence="1">
    <location>
        <begin position="277"/>
        <end position="296"/>
    </location>
</feature>